<dbReference type="EMBL" id="JBHSLL010000012">
    <property type="protein sequence ID" value="MFC5385386.1"/>
    <property type="molecule type" value="Genomic_DNA"/>
</dbReference>
<comment type="caution">
    <text evidence="1">The sequence shown here is derived from an EMBL/GenBank/DDBJ whole genome shotgun (WGS) entry which is preliminary data.</text>
</comment>
<evidence type="ECO:0000313" key="2">
    <source>
        <dbReference type="Proteomes" id="UP001596016"/>
    </source>
</evidence>
<accession>A0ABW0GUP0</accession>
<gene>
    <name evidence="1" type="ORF">ACFPLB_05310</name>
</gene>
<reference evidence="2" key="1">
    <citation type="journal article" date="2019" name="Int. J. Syst. Evol. Microbiol.">
        <title>The Global Catalogue of Microorganisms (GCM) 10K type strain sequencing project: providing services to taxonomists for standard genome sequencing and annotation.</title>
        <authorList>
            <consortium name="The Broad Institute Genomics Platform"/>
            <consortium name="The Broad Institute Genome Sequencing Center for Infectious Disease"/>
            <person name="Wu L."/>
            <person name="Ma J."/>
        </authorList>
    </citation>
    <scope>NUCLEOTIDE SEQUENCE [LARGE SCALE GENOMIC DNA]</scope>
    <source>
        <strain evidence="2">CGMCC 4.1415</strain>
    </source>
</reference>
<name>A0ABW0GUP0_9HYPH</name>
<protein>
    <submittedName>
        <fullName evidence="1">I78 family peptidase inhibitor</fullName>
    </submittedName>
</protein>
<dbReference type="PROSITE" id="PS51257">
    <property type="entry name" value="PROKAR_LIPOPROTEIN"/>
    <property type="match status" value="1"/>
</dbReference>
<evidence type="ECO:0000313" key="1">
    <source>
        <dbReference type="EMBL" id="MFC5385386.1"/>
    </source>
</evidence>
<keyword evidence="2" id="KW-1185">Reference proteome</keyword>
<dbReference type="Proteomes" id="UP001596016">
    <property type="component" value="Unassembled WGS sequence"/>
</dbReference>
<dbReference type="Pfam" id="PF11720">
    <property type="entry name" value="Inhibitor_I78"/>
    <property type="match status" value="1"/>
</dbReference>
<dbReference type="InterPro" id="IPR021719">
    <property type="entry name" value="Prot_inh_I78"/>
</dbReference>
<dbReference type="RefSeq" id="WP_378228310.1">
    <property type="nucleotide sequence ID" value="NZ_JBHSLL010000012.1"/>
</dbReference>
<dbReference type="Gene3D" id="3.30.10.10">
    <property type="entry name" value="Trypsin Inhibitor V, subunit A"/>
    <property type="match status" value="1"/>
</dbReference>
<sequence>MDRRLVLIGLAGAAALISGCQKETEAALPSPGICDKEALEKLVGRDSISDDEAMRLTGATSVRQIKPGSPVTMDYRQERVTIVTDPQTGKITRAICG</sequence>
<proteinExistence type="predicted"/>
<organism evidence="1 2">
    <name type="scientific">Aquamicrobium segne</name>
    <dbReference type="NCBI Taxonomy" id="469547"/>
    <lineage>
        <taxon>Bacteria</taxon>
        <taxon>Pseudomonadati</taxon>
        <taxon>Pseudomonadota</taxon>
        <taxon>Alphaproteobacteria</taxon>
        <taxon>Hyphomicrobiales</taxon>
        <taxon>Phyllobacteriaceae</taxon>
        <taxon>Aquamicrobium</taxon>
    </lineage>
</organism>